<name>A0A4R3JY89_9PROT</name>
<reference evidence="2 3" key="1">
    <citation type="submission" date="2019-03" db="EMBL/GenBank/DDBJ databases">
        <title>Genomic Encyclopedia of Type Strains, Phase IV (KMG-IV): sequencing the most valuable type-strain genomes for metagenomic binning, comparative biology and taxonomic classification.</title>
        <authorList>
            <person name="Goeker M."/>
        </authorList>
    </citation>
    <scope>NUCLEOTIDE SEQUENCE [LARGE SCALE GENOMIC DNA]</scope>
    <source>
        <strain evidence="2 3">DSM 103923</strain>
    </source>
</reference>
<evidence type="ECO:0000313" key="3">
    <source>
        <dbReference type="Proteomes" id="UP000295135"/>
    </source>
</evidence>
<dbReference type="InterPro" id="IPR021313">
    <property type="entry name" value="DUF2909"/>
</dbReference>
<dbReference type="EMBL" id="SLZY01000002">
    <property type="protein sequence ID" value="TCS73403.1"/>
    <property type="molecule type" value="Genomic_DNA"/>
</dbReference>
<dbReference type="Proteomes" id="UP000295135">
    <property type="component" value="Unassembled WGS sequence"/>
</dbReference>
<keyword evidence="1" id="KW-0472">Membrane</keyword>
<dbReference type="AlphaFoldDB" id="A0A4R3JY89"/>
<evidence type="ECO:0000313" key="2">
    <source>
        <dbReference type="EMBL" id="TCS73403.1"/>
    </source>
</evidence>
<protein>
    <submittedName>
        <fullName evidence="2">DUF2909 family protein</fullName>
    </submittedName>
</protein>
<keyword evidence="1" id="KW-0812">Transmembrane</keyword>
<feature type="transmembrane region" description="Helical" evidence="1">
    <location>
        <begin position="43"/>
        <end position="61"/>
    </location>
</feature>
<dbReference type="OrthoDB" id="8687573at2"/>
<evidence type="ECO:0000256" key="1">
    <source>
        <dbReference type="SAM" id="Phobius"/>
    </source>
</evidence>
<proteinExistence type="predicted"/>
<accession>A0A4R3JY89</accession>
<dbReference type="RefSeq" id="WP_126458722.1">
    <property type="nucleotide sequence ID" value="NZ_AP018721.1"/>
</dbReference>
<dbReference type="Pfam" id="PF11137">
    <property type="entry name" value="DUF2909"/>
    <property type="match status" value="1"/>
</dbReference>
<gene>
    <name evidence="2" type="ORF">EDC61_102173</name>
</gene>
<dbReference type="NCBIfam" id="NF033233">
    <property type="entry name" value="twin_helix"/>
    <property type="match status" value="1"/>
</dbReference>
<keyword evidence="1" id="KW-1133">Transmembrane helix</keyword>
<keyword evidence="3" id="KW-1185">Reference proteome</keyword>
<comment type="caution">
    <text evidence="2">The sequence shown here is derived from an EMBL/GenBank/DDBJ whole genome shotgun (WGS) entry which is preliminary data.</text>
</comment>
<organism evidence="2 3">
    <name type="scientific">Sulfuritortus calidifontis</name>
    <dbReference type="NCBI Taxonomy" id="1914471"/>
    <lineage>
        <taxon>Bacteria</taxon>
        <taxon>Pseudomonadati</taxon>
        <taxon>Pseudomonadota</taxon>
        <taxon>Betaproteobacteria</taxon>
        <taxon>Nitrosomonadales</taxon>
        <taxon>Thiobacillaceae</taxon>
        <taxon>Sulfuritortus</taxon>
    </lineage>
</organism>
<sequence>MRLFVIAALLLIVFSLASALVYLVKDKGGSSRTVKALTWRIALSLGLFLLLMLGGYTGLIAPGRL</sequence>